<accession>A0A0F4YGZ6</accession>
<comment type="caution">
    <text evidence="2">The sequence shown here is derived from an EMBL/GenBank/DDBJ whole genome shotgun (WGS) entry which is preliminary data.</text>
</comment>
<feature type="compositionally biased region" description="Low complexity" evidence="1">
    <location>
        <begin position="96"/>
        <end position="112"/>
    </location>
</feature>
<feature type="region of interest" description="Disordered" evidence="1">
    <location>
        <begin position="89"/>
        <end position="112"/>
    </location>
</feature>
<protein>
    <submittedName>
        <fullName evidence="2">Uncharacterized protein</fullName>
    </submittedName>
</protein>
<reference evidence="2 3" key="1">
    <citation type="submission" date="2015-04" db="EMBL/GenBank/DDBJ databases">
        <authorList>
            <person name="Heijne W.H."/>
            <person name="Fedorova N.D."/>
            <person name="Nierman W.C."/>
            <person name="Vollebregt A.W."/>
            <person name="Zhao Z."/>
            <person name="Wu L."/>
            <person name="Kumar M."/>
            <person name="Stam H."/>
            <person name="van den Berg M.A."/>
            <person name="Pel H.J."/>
        </authorList>
    </citation>
    <scope>NUCLEOTIDE SEQUENCE [LARGE SCALE GENOMIC DNA]</scope>
    <source>
        <strain evidence="2 3">CBS 393.64</strain>
    </source>
</reference>
<dbReference type="EMBL" id="LASV01000663">
    <property type="protein sequence ID" value="KKA17375.1"/>
    <property type="molecule type" value="Genomic_DNA"/>
</dbReference>
<organism evidence="2 3">
    <name type="scientific">Rasamsonia emersonii (strain ATCC 16479 / CBS 393.64 / IMI 116815)</name>
    <dbReference type="NCBI Taxonomy" id="1408163"/>
    <lineage>
        <taxon>Eukaryota</taxon>
        <taxon>Fungi</taxon>
        <taxon>Dikarya</taxon>
        <taxon>Ascomycota</taxon>
        <taxon>Pezizomycotina</taxon>
        <taxon>Eurotiomycetes</taxon>
        <taxon>Eurotiomycetidae</taxon>
        <taxon>Eurotiales</taxon>
        <taxon>Trichocomaceae</taxon>
        <taxon>Rasamsonia</taxon>
    </lineage>
</organism>
<name>A0A0F4YGZ6_RASE3</name>
<sequence>CSREPPCPARSLQIQISLAPPSLSALRDSIPPARAGLSIRSGNRRNLLARCEKSLLLLLLHYCRLVRYPRDAPRTTSCGPLRRRMRIAGPRRSANLSLPGTTSPTSSHPSSLPPLSALVPFSPSCVPLASALLSISLVPSSPSCGSTATVKE</sequence>
<dbReference type="RefSeq" id="XP_013323987.1">
    <property type="nucleotide sequence ID" value="XM_013468533.1"/>
</dbReference>
<feature type="non-terminal residue" evidence="2">
    <location>
        <position position="1"/>
    </location>
</feature>
<keyword evidence="3" id="KW-1185">Reference proteome</keyword>
<evidence type="ECO:0000256" key="1">
    <source>
        <dbReference type="SAM" id="MobiDB-lite"/>
    </source>
</evidence>
<proteinExistence type="predicted"/>
<evidence type="ECO:0000313" key="3">
    <source>
        <dbReference type="Proteomes" id="UP000053958"/>
    </source>
</evidence>
<dbReference type="Proteomes" id="UP000053958">
    <property type="component" value="Unassembled WGS sequence"/>
</dbReference>
<dbReference type="GeneID" id="25320962"/>
<gene>
    <name evidence="2" type="ORF">T310_8811</name>
</gene>
<dbReference type="AlphaFoldDB" id="A0A0F4YGZ6"/>
<feature type="non-terminal residue" evidence="2">
    <location>
        <position position="152"/>
    </location>
</feature>
<evidence type="ECO:0000313" key="2">
    <source>
        <dbReference type="EMBL" id="KKA17375.1"/>
    </source>
</evidence>